<dbReference type="OrthoDB" id="6625531at2759"/>
<dbReference type="PANTHER" id="PTHR37984:SF5">
    <property type="entry name" value="PROTEIN NYNRIN-LIKE"/>
    <property type="match status" value="1"/>
</dbReference>
<dbReference type="InterPro" id="IPR043502">
    <property type="entry name" value="DNA/RNA_pol_sf"/>
</dbReference>
<name>A0A6G0SVQ6_APHGL</name>
<feature type="domain" description="Reverse transcriptase" evidence="6">
    <location>
        <begin position="308"/>
        <end position="392"/>
    </location>
</feature>
<accession>A0A6G0SVQ6</accession>
<keyword evidence="5" id="KW-0378">Hydrolase</keyword>
<keyword evidence="3" id="KW-0548">Nucleotidyltransferase</keyword>
<dbReference type="Gene3D" id="3.30.70.270">
    <property type="match status" value="2"/>
</dbReference>
<evidence type="ECO:0000256" key="1">
    <source>
        <dbReference type="ARBA" id="ARBA00012493"/>
    </source>
</evidence>
<dbReference type="Proteomes" id="UP000475862">
    <property type="component" value="Unassembled WGS sequence"/>
</dbReference>
<reference evidence="7 8" key="1">
    <citation type="submission" date="2019-08" db="EMBL/GenBank/DDBJ databases">
        <title>The genome of the soybean aphid Biotype 1, its phylome, world population structure and adaptation to the North American continent.</title>
        <authorList>
            <person name="Giordano R."/>
            <person name="Donthu R.K."/>
            <person name="Hernandez A.G."/>
            <person name="Wright C.L."/>
            <person name="Zimin A.V."/>
        </authorList>
    </citation>
    <scope>NUCLEOTIDE SEQUENCE [LARGE SCALE GENOMIC DNA]</scope>
    <source>
        <tissue evidence="7">Whole aphids</tissue>
    </source>
</reference>
<dbReference type="SUPFAM" id="SSF50630">
    <property type="entry name" value="Acid proteases"/>
    <property type="match status" value="1"/>
</dbReference>
<evidence type="ECO:0000256" key="5">
    <source>
        <dbReference type="ARBA" id="ARBA00022759"/>
    </source>
</evidence>
<dbReference type="FunFam" id="3.30.70.270:FF:000003">
    <property type="entry name" value="Transposon Ty3-G Gag-Pol polyprotein"/>
    <property type="match status" value="1"/>
</dbReference>
<evidence type="ECO:0000313" key="7">
    <source>
        <dbReference type="EMBL" id="KAE9522399.1"/>
    </source>
</evidence>
<dbReference type="Gene3D" id="2.40.70.10">
    <property type="entry name" value="Acid Proteases"/>
    <property type="match status" value="1"/>
</dbReference>
<dbReference type="Gene3D" id="3.10.10.10">
    <property type="entry name" value="HIV Type 1 Reverse Transcriptase, subunit A, domain 1"/>
    <property type="match status" value="1"/>
</dbReference>
<dbReference type="PROSITE" id="PS00141">
    <property type="entry name" value="ASP_PROTEASE"/>
    <property type="match status" value="1"/>
</dbReference>
<keyword evidence="4" id="KW-0540">Nuclease</keyword>
<dbReference type="EC" id="2.7.7.49" evidence="1"/>
<gene>
    <name evidence="7" type="ORF">AGLY_017230</name>
</gene>
<evidence type="ECO:0000256" key="4">
    <source>
        <dbReference type="ARBA" id="ARBA00022722"/>
    </source>
</evidence>
<evidence type="ECO:0000313" key="8">
    <source>
        <dbReference type="Proteomes" id="UP000475862"/>
    </source>
</evidence>
<keyword evidence="2" id="KW-0808">Transferase</keyword>
<dbReference type="GO" id="GO:0004190">
    <property type="term" value="F:aspartic-type endopeptidase activity"/>
    <property type="evidence" value="ECO:0007669"/>
    <property type="project" value="InterPro"/>
</dbReference>
<dbReference type="CDD" id="cd00303">
    <property type="entry name" value="retropepsin_like"/>
    <property type="match status" value="1"/>
</dbReference>
<dbReference type="InterPro" id="IPR001969">
    <property type="entry name" value="Aspartic_peptidase_AS"/>
</dbReference>
<keyword evidence="8" id="KW-1185">Reference proteome</keyword>
<sequence>MVNSIKTNNTSKSPYLKIDIENETVYALVDTGATISVINKELADQLIKRDQEIPILPVKNVQISNAVGRKIFKVSRQLFCRCHIDNKQLFINLVQVENLNEKIIIGADILNQYKAHINFTEKTIQWSIQDEIRIVPFTERLPETDKTTNQIAHLDIIENTMTNIPMSQEERETFNKLIREYQEIFSDSLGLIQEYECQIKVTPGEPICQKPYPVPISKLSKMDKEIQRMLSLGIIEKSDSPWSSPIVGIEKKNGNIRLCLDARQINKKIIPDRECSMCVDEILIKFKGAKYLRTIDLTAGYWQCQLKETMLPFGLVNSVAEFQKILDKVLGPEVLAFIATYIDDIHITLTSFEEYMEHLKTIFRRFSDYNVKVNIHKSQFLQKQITFLGHVISEKGIGMNSEKIRSIQEFQPPRNQKQARAFLGFINFYRKYIRDLSQLTGKISQLMKKDKVLQWGDEQQQAFEQIKKCFLDDIIIKYPNFEQPFFWQPMLQELMWKQSYTKSIGKIDTVPLGLPVEY</sequence>
<dbReference type="InterPro" id="IPR021109">
    <property type="entry name" value="Peptidase_aspartic_dom_sf"/>
</dbReference>
<evidence type="ECO:0000256" key="3">
    <source>
        <dbReference type="ARBA" id="ARBA00022695"/>
    </source>
</evidence>
<comment type="caution">
    <text evidence="7">The sequence shown here is derived from an EMBL/GenBank/DDBJ whole genome shotgun (WGS) entry which is preliminary data.</text>
</comment>
<dbReference type="SUPFAM" id="SSF56672">
    <property type="entry name" value="DNA/RNA polymerases"/>
    <property type="match status" value="1"/>
</dbReference>
<dbReference type="InterPro" id="IPR050951">
    <property type="entry name" value="Retrovirus_Pol_polyprotein"/>
</dbReference>
<protein>
    <recommendedName>
        <fullName evidence="1">RNA-directed DNA polymerase</fullName>
        <ecNumber evidence="1">2.7.7.49</ecNumber>
    </recommendedName>
</protein>
<dbReference type="Pfam" id="PF00078">
    <property type="entry name" value="RVT_1"/>
    <property type="match status" value="1"/>
</dbReference>
<organism evidence="7 8">
    <name type="scientific">Aphis glycines</name>
    <name type="common">Soybean aphid</name>
    <dbReference type="NCBI Taxonomy" id="307491"/>
    <lineage>
        <taxon>Eukaryota</taxon>
        <taxon>Metazoa</taxon>
        <taxon>Ecdysozoa</taxon>
        <taxon>Arthropoda</taxon>
        <taxon>Hexapoda</taxon>
        <taxon>Insecta</taxon>
        <taxon>Pterygota</taxon>
        <taxon>Neoptera</taxon>
        <taxon>Paraneoptera</taxon>
        <taxon>Hemiptera</taxon>
        <taxon>Sternorrhyncha</taxon>
        <taxon>Aphidomorpha</taxon>
        <taxon>Aphidoidea</taxon>
        <taxon>Aphididae</taxon>
        <taxon>Aphidini</taxon>
        <taxon>Aphis</taxon>
        <taxon>Aphis</taxon>
    </lineage>
</organism>
<dbReference type="PANTHER" id="PTHR37984">
    <property type="entry name" value="PROTEIN CBG26694"/>
    <property type="match status" value="1"/>
</dbReference>
<dbReference type="Pfam" id="PF13975">
    <property type="entry name" value="gag-asp_proteas"/>
    <property type="match status" value="1"/>
</dbReference>
<dbReference type="GO" id="GO:0006508">
    <property type="term" value="P:proteolysis"/>
    <property type="evidence" value="ECO:0007669"/>
    <property type="project" value="InterPro"/>
</dbReference>
<dbReference type="GO" id="GO:0003964">
    <property type="term" value="F:RNA-directed DNA polymerase activity"/>
    <property type="evidence" value="ECO:0007669"/>
    <property type="project" value="UniProtKB-EC"/>
</dbReference>
<proteinExistence type="predicted"/>
<evidence type="ECO:0000256" key="2">
    <source>
        <dbReference type="ARBA" id="ARBA00022679"/>
    </source>
</evidence>
<dbReference type="EMBL" id="VYZN01001262">
    <property type="protein sequence ID" value="KAE9522399.1"/>
    <property type="molecule type" value="Genomic_DNA"/>
</dbReference>
<dbReference type="InterPro" id="IPR043128">
    <property type="entry name" value="Rev_trsase/Diguanyl_cyclase"/>
</dbReference>
<dbReference type="InterPro" id="IPR000477">
    <property type="entry name" value="RT_dom"/>
</dbReference>
<keyword evidence="5" id="KW-0255">Endonuclease</keyword>
<dbReference type="GO" id="GO:0004519">
    <property type="term" value="F:endonuclease activity"/>
    <property type="evidence" value="ECO:0007669"/>
    <property type="project" value="UniProtKB-KW"/>
</dbReference>
<dbReference type="FunFam" id="3.30.70.270:FF:000020">
    <property type="entry name" value="Transposon Tf2-6 polyprotein-like Protein"/>
    <property type="match status" value="1"/>
</dbReference>
<dbReference type="AlphaFoldDB" id="A0A6G0SVQ6"/>
<evidence type="ECO:0000259" key="6">
    <source>
        <dbReference type="Pfam" id="PF00078"/>
    </source>
</evidence>
<dbReference type="CDD" id="cd01647">
    <property type="entry name" value="RT_LTR"/>
    <property type="match status" value="1"/>
</dbReference>